<dbReference type="GO" id="GO:0005811">
    <property type="term" value="C:lipid droplet"/>
    <property type="evidence" value="ECO:0007669"/>
    <property type="project" value="TreeGrafter"/>
</dbReference>
<dbReference type="PANTHER" id="PTHR24322:SF736">
    <property type="entry name" value="RETINOL DEHYDROGENASE 10"/>
    <property type="match status" value="1"/>
</dbReference>
<accession>A0A6P3X457</accession>
<dbReference type="SUPFAM" id="SSF51735">
    <property type="entry name" value="NAD(P)-binding Rossmann-fold domains"/>
    <property type="match status" value="1"/>
</dbReference>
<dbReference type="GO" id="GO:0016616">
    <property type="term" value="F:oxidoreductase activity, acting on the CH-OH group of donors, NAD or NADP as acceptor"/>
    <property type="evidence" value="ECO:0007669"/>
    <property type="project" value="TreeGrafter"/>
</dbReference>
<dbReference type="RefSeq" id="XP_014473027.1">
    <property type="nucleotide sequence ID" value="XM_014617541.1"/>
</dbReference>
<keyword evidence="2" id="KW-0560">Oxidoreductase</keyword>
<dbReference type="Pfam" id="PF00106">
    <property type="entry name" value="adh_short"/>
    <property type="match status" value="1"/>
</dbReference>
<gene>
    <name evidence="5" type="primary">LOC106743574</name>
</gene>
<dbReference type="GeneID" id="106743574"/>
<name>A0A6P3X457_DINQU</name>
<organism evidence="4 5">
    <name type="scientific">Dinoponera quadriceps</name>
    <name type="common">South American ant</name>
    <dbReference type="NCBI Taxonomy" id="609295"/>
    <lineage>
        <taxon>Eukaryota</taxon>
        <taxon>Metazoa</taxon>
        <taxon>Ecdysozoa</taxon>
        <taxon>Arthropoda</taxon>
        <taxon>Hexapoda</taxon>
        <taxon>Insecta</taxon>
        <taxon>Pterygota</taxon>
        <taxon>Neoptera</taxon>
        <taxon>Endopterygota</taxon>
        <taxon>Hymenoptera</taxon>
        <taxon>Apocrita</taxon>
        <taxon>Aculeata</taxon>
        <taxon>Formicoidea</taxon>
        <taxon>Formicidae</taxon>
        <taxon>Ponerinae</taxon>
        <taxon>Ponerini</taxon>
        <taxon>Dinoponera</taxon>
    </lineage>
</organism>
<evidence type="ECO:0000256" key="2">
    <source>
        <dbReference type="ARBA" id="ARBA00023002"/>
    </source>
</evidence>
<dbReference type="PRINTS" id="PR00080">
    <property type="entry name" value="SDRFAMILY"/>
</dbReference>
<dbReference type="PANTHER" id="PTHR24322">
    <property type="entry name" value="PKSB"/>
    <property type="match status" value="1"/>
</dbReference>
<evidence type="ECO:0000313" key="4">
    <source>
        <dbReference type="Proteomes" id="UP000515204"/>
    </source>
</evidence>
<evidence type="ECO:0000313" key="5">
    <source>
        <dbReference type="RefSeq" id="XP_014473027.1"/>
    </source>
</evidence>
<dbReference type="KEGG" id="dqu:106743574"/>
<reference evidence="5" key="1">
    <citation type="submission" date="2025-08" db="UniProtKB">
        <authorList>
            <consortium name="RefSeq"/>
        </authorList>
    </citation>
    <scope>IDENTIFICATION</scope>
</reference>
<dbReference type="Proteomes" id="UP000515204">
    <property type="component" value="Unplaced"/>
</dbReference>
<dbReference type="PRINTS" id="PR00081">
    <property type="entry name" value="GDHRDH"/>
</dbReference>
<comment type="similarity">
    <text evidence="1 3">Belongs to the short-chain dehydrogenases/reductases (SDR) family.</text>
</comment>
<proteinExistence type="inferred from homology"/>
<dbReference type="InterPro" id="IPR002347">
    <property type="entry name" value="SDR_fam"/>
</dbReference>
<dbReference type="InterPro" id="IPR020904">
    <property type="entry name" value="Sc_DH/Rdtase_CS"/>
</dbReference>
<dbReference type="Gene3D" id="3.40.50.720">
    <property type="entry name" value="NAD(P)-binding Rossmann-like Domain"/>
    <property type="match status" value="1"/>
</dbReference>
<dbReference type="InterPro" id="IPR036291">
    <property type="entry name" value="NAD(P)-bd_dom_sf"/>
</dbReference>
<evidence type="ECO:0000256" key="1">
    <source>
        <dbReference type="ARBA" id="ARBA00006484"/>
    </source>
</evidence>
<evidence type="ECO:0000256" key="3">
    <source>
        <dbReference type="RuleBase" id="RU000363"/>
    </source>
</evidence>
<protein>
    <submittedName>
        <fullName evidence="5">Short-chain dehydrogenase/reductase family 16C member 6-like isoform X1</fullName>
    </submittedName>
</protein>
<dbReference type="AlphaFoldDB" id="A0A6P3X457"/>
<dbReference type="OrthoDB" id="7550853at2759"/>
<sequence>MNKIKEMGKSLVHAYRCDVSDKNEVFKVAAKVKKEVGDVSILINNAGIAPLRTLLNYDINEISRVVDVNLMAHYWTMKTFLPNMIERNHGHIVAISSVGALYGIPHGTIYSATKIAIRALMESVSEELRMYSKGKSSVKFTTIVPGIVTTGLAKNARPRFPWLVGTYSAQHIASLIIDAQRRDFKEKSFPSYSLLIFAILSRGQRSYGEEVFKSKEYGR</sequence>
<keyword evidence="4" id="KW-1185">Reference proteome</keyword>
<dbReference type="PROSITE" id="PS00061">
    <property type="entry name" value="ADH_SHORT"/>
    <property type="match status" value="1"/>
</dbReference>